<keyword evidence="3" id="KW-1185">Reference proteome</keyword>
<accession>A0A553PJU7</accession>
<organism evidence="2 3">
    <name type="scientific">Tigriopus californicus</name>
    <name type="common">Marine copepod</name>
    <dbReference type="NCBI Taxonomy" id="6832"/>
    <lineage>
        <taxon>Eukaryota</taxon>
        <taxon>Metazoa</taxon>
        <taxon>Ecdysozoa</taxon>
        <taxon>Arthropoda</taxon>
        <taxon>Crustacea</taxon>
        <taxon>Multicrustacea</taxon>
        <taxon>Hexanauplia</taxon>
        <taxon>Copepoda</taxon>
        <taxon>Harpacticoida</taxon>
        <taxon>Harpacticidae</taxon>
        <taxon>Tigriopus</taxon>
    </lineage>
</organism>
<dbReference type="Gene3D" id="2.40.128.20">
    <property type="match status" value="1"/>
</dbReference>
<evidence type="ECO:0000259" key="1">
    <source>
        <dbReference type="PROSITE" id="PS00214"/>
    </source>
</evidence>
<dbReference type="EMBL" id="VCGU01000003">
    <property type="protein sequence ID" value="TRY77961.1"/>
    <property type="molecule type" value="Genomic_DNA"/>
</dbReference>
<comment type="caution">
    <text evidence="2">The sequence shown here is derived from an EMBL/GenBank/DDBJ whole genome shotgun (WGS) entry which is preliminary data.</text>
</comment>
<dbReference type="PROSITE" id="PS00214">
    <property type="entry name" value="FABP"/>
    <property type="match status" value="1"/>
</dbReference>
<dbReference type="SUPFAM" id="SSF50814">
    <property type="entry name" value="Lipocalins"/>
    <property type="match status" value="1"/>
</dbReference>
<proteinExistence type="predicted"/>
<dbReference type="CDD" id="cd00742">
    <property type="entry name" value="FABP"/>
    <property type="match status" value="1"/>
</dbReference>
<reference evidence="2 3" key="1">
    <citation type="journal article" date="2018" name="Nat. Ecol. Evol.">
        <title>Genomic signatures of mitonuclear coevolution across populations of Tigriopus californicus.</title>
        <authorList>
            <person name="Barreto F.S."/>
            <person name="Watson E.T."/>
            <person name="Lima T.G."/>
            <person name="Willett C.S."/>
            <person name="Edmands S."/>
            <person name="Li W."/>
            <person name="Burton R.S."/>
        </authorList>
    </citation>
    <scope>NUCLEOTIDE SEQUENCE [LARGE SCALE GENOMIC DNA]</scope>
    <source>
        <strain evidence="2 3">San Diego</strain>
    </source>
</reference>
<dbReference type="Proteomes" id="UP000318571">
    <property type="component" value="Chromosome 11"/>
</dbReference>
<dbReference type="AlphaFoldDB" id="A0A553PJU7"/>
<name>A0A553PJU7_TIGCA</name>
<sequence length="132" mass="15776">MMSFEGRFKFQDHENYEEFLKLLDFGWFKRKRALFFCPILTINEKPRGTLHFKGDCCKEKIVILGEEHQEIMPNGEAADALTVREGDDCLITRLKAPWNLEIRREFTPKAMTQFIRHLESDMEAIRYFKRLN</sequence>
<dbReference type="GO" id="GO:0008289">
    <property type="term" value="F:lipid binding"/>
    <property type="evidence" value="ECO:0007669"/>
    <property type="project" value="InterPro"/>
</dbReference>
<evidence type="ECO:0000313" key="2">
    <source>
        <dbReference type="EMBL" id="TRY77961.1"/>
    </source>
</evidence>
<gene>
    <name evidence="2" type="ORF">TCAL_08621</name>
</gene>
<protein>
    <recommendedName>
        <fullName evidence="1">Cytosolic fatty-acid binding proteins domain-containing protein</fullName>
    </recommendedName>
</protein>
<dbReference type="InterPro" id="IPR000463">
    <property type="entry name" value="Fatty_acid-bd"/>
</dbReference>
<evidence type="ECO:0000313" key="3">
    <source>
        <dbReference type="Proteomes" id="UP000318571"/>
    </source>
</evidence>
<dbReference type="InterPro" id="IPR012674">
    <property type="entry name" value="Calycin"/>
</dbReference>
<feature type="domain" description="Cytosolic fatty-acid binding proteins" evidence="1">
    <location>
        <begin position="6"/>
        <end position="23"/>
    </location>
</feature>